<protein>
    <submittedName>
        <fullName evidence="2">Quinol monooxygenase YgiN</fullName>
    </submittedName>
</protein>
<sequence>MILRIVKMTFDPAKTGTFQELFAQQKSAIRNFPGCHHLELWRETANGNIFFTYSHWTSEDDLNNYRHSELFATTWAATKILFAGKPEAWSLQLADGPVPGAALQD</sequence>
<keyword evidence="2" id="KW-0503">Monooxygenase</keyword>
<proteinExistence type="predicted"/>
<dbReference type="Pfam" id="PF03992">
    <property type="entry name" value="ABM"/>
    <property type="match status" value="1"/>
</dbReference>
<dbReference type="SUPFAM" id="SSF54909">
    <property type="entry name" value="Dimeric alpha+beta barrel"/>
    <property type="match status" value="1"/>
</dbReference>
<organism evidence="2 3">
    <name type="scientific">Chitinophaga skermanii</name>
    <dbReference type="NCBI Taxonomy" id="331697"/>
    <lineage>
        <taxon>Bacteria</taxon>
        <taxon>Pseudomonadati</taxon>
        <taxon>Bacteroidota</taxon>
        <taxon>Chitinophagia</taxon>
        <taxon>Chitinophagales</taxon>
        <taxon>Chitinophagaceae</taxon>
        <taxon>Chitinophaga</taxon>
    </lineage>
</organism>
<evidence type="ECO:0000313" key="3">
    <source>
        <dbReference type="Proteomes" id="UP000249547"/>
    </source>
</evidence>
<dbReference type="AlphaFoldDB" id="A0A327QXK4"/>
<dbReference type="InterPro" id="IPR007138">
    <property type="entry name" value="ABM_dom"/>
</dbReference>
<reference evidence="2 3" key="1">
    <citation type="submission" date="2018-06" db="EMBL/GenBank/DDBJ databases">
        <title>Genomic Encyclopedia of Archaeal and Bacterial Type Strains, Phase II (KMG-II): from individual species to whole genera.</title>
        <authorList>
            <person name="Goeker M."/>
        </authorList>
    </citation>
    <scope>NUCLEOTIDE SEQUENCE [LARGE SCALE GENOMIC DNA]</scope>
    <source>
        <strain evidence="2 3">DSM 23857</strain>
    </source>
</reference>
<accession>A0A327QXK4</accession>
<keyword evidence="2" id="KW-0560">Oxidoreductase</keyword>
<dbReference type="Gene3D" id="3.30.70.100">
    <property type="match status" value="1"/>
</dbReference>
<evidence type="ECO:0000313" key="2">
    <source>
        <dbReference type="EMBL" id="RAJ08372.1"/>
    </source>
</evidence>
<dbReference type="GO" id="GO:0004497">
    <property type="term" value="F:monooxygenase activity"/>
    <property type="evidence" value="ECO:0007669"/>
    <property type="project" value="UniProtKB-KW"/>
</dbReference>
<dbReference type="RefSeq" id="WP_111596527.1">
    <property type="nucleotide sequence ID" value="NZ_QLLL01000002.1"/>
</dbReference>
<keyword evidence="3" id="KW-1185">Reference proteome</keyword>
<feature type="domain" description="ABM" evidence="1">
    <location>
        <begin position="2"/>
        <end position="93"/>
    </location>
</feature>
<gene>
    <name evidence="2" type="ORF">LX64_01022</name>
</gene>
<dbReference type="EMBL" id="QLLL01000002">
    <property type="protein sequence ID" value="RAJ08372.1"/>
    <property type="molecule type" value="Genomic_DNA"/>
</dbReference>
<dbReference type="Proteomes" id="UP000249547">
    <property type="component" value="Unassembled WGS sequence"/>
</dbReference>
<comment type="caution">
    <text evidence="2">The sequence shown here is derived from an EMBL/GenBank/DDBJ whole genome shotgun (WGS) entry which is preliminary data.</text>
</comment>
<evidence type="ECO:0000259" key="1">
    <source>
        <dbReference type="PROSITE" id="PS51725"/>
    </source>
</evidence>
<dbReference type="PROSITE" id="PS51725">
    <property type="entry name" value="ABM"/>
    <property type="match status" value="1"/>
</dbReference>
<dbReference type="InterPro" id="IPR011008">
    <property type="entry name" value="Dimeric_a/b-barrel"/>
</dbReference>
<dbReference type="OrthoDB" id="1120859at2"/>
<name>A0A327QXK4_9BACT</name>